<feature type="transmembrane region" description="Helical" evidence="13">
    <location>
        <begin position="547"/>
        <end position="570"/>
    </location>
</feature>
<proteinExistence type="inferred from homology"/>
<name>A0AAD5NW97_ACENE</name>
<dbReference type="Gene3D" id="1.20.1560.10">
    <property type="entry name" value="ABC transporter type 1, transmembrane domain"/>
    <property type="match status" value="3"/>
</dbReference>
<keyword evidence="9 13" id="KW-1133">Transmembrane helix</keyword>
<dbReference type="FunFam" id="1.20.1560.10:FF:000003">
    <property type="entry name" value="ABC transporter C family member 10"/>
    <property type="match status" value="1"/>
</dbReference>
<feature type="transmembrane region" description="Helical" evidence="13">
    <location>
        <begin position="192"/>
        <end position="210"/>
    </location>
</feature>
<dbReference type="SUPFAM" id="SSF90123">
    <property type="entry name" value="ABC transporter transmembrane region"/>
    <property type="match status" value="2"/>
</dbReference>
<comment type="subcellular location">
    <subcellularLocation>
        <location evidence="1">Membrane</location>
        <topology evidence="1">Multi-pass membrane protein</topology>
    </subcellularLocation>
</comment>
<dbReference type="PROSITE" id="PS00211">
    <property type="entry name" value="ABC_TRANSPORTER_1"/>
    <property type="match status" value="1"/>
</dbReference>
<feature type="transmembrane region" description="Helical" evidence="13">
    <location>
        <begin position="590"/>
        <end position="616"/>
    </location>
</feature>
<evidence type="ECO:0000256" key="8">
    <source>
        <dbReference type="ARBA" id="ARBA00022967"/>
    </source>
</evidence>
<dbReference type="PROSITE" id="PS50893">
    <property type="entry name" value="ABC_TRANSPORTER_2"/>
    <property type="match status" value="2"/>
</dbReference>
<feature type="domain" description="ABC transporter" evidence="14">
    <location>
        <begin position="239"/>
        <end position="462"/>
    </location>
</feature>
<dbReference type="Gene3D" id="3.40.50.300">
    <property type="entry name" value="P-loop containing nucleotide triphosphate hydrolases"/>
    <property type="match status" value="2"/>
</dbReference>
<evidence type="ECO:0000259" key="14">
    <source>
        <dbReference type="PROSITE" id="PS50893"/>
    </source>
</evidence>
<dbReference type="InterPro" id="IPR003439">
    <property type="entry name" value="ABC_transporter-like_ATP-bd"/>
</dbReference>
<dbReference type="InterPro" id="IPR017871">
    <property type="entry name" value="ABC_transporter-like_CS"/>
</dbReference>
<dbReference type="InterPro" id="IPR011527">
    <property type="entry name" value="ABC1_TM_dom"/>
</dbReference>
<dbReference type="SMART" id="SM00382">
    <property type="entry name" value="AAA"/>
    <property type="match status" value="2"/>
</dbReference>
<accession>A0AAD5NW97</accession>
<feature type="transmembrane region" description="Helical" evidence="13">
    <location>
        <begin position="718"/>
        <end position="741"/>
    </location>
</feature>
<feature type="transmembrane region" description="Helical" evidence="13">
    <location>
        <begin position="747"/>
        <end position="769"/>
    </location>
</feature>
<dbReference type="EC" id="7.6.2.2" evidence="3"/>
<dbReference type="Pfam" id="PF00005">
    <property type="entry name" value="ABC_tran"/>
    <property type="match status" value="2"/>
</dbReference>
<keyword evidence="5 13" id="KW-0812">Transmembrane</keyword>
<dbReference type="GO" id="GO:0016887">
    <property type="term" value="F:ATP hydrolysis activity"/>
    <property type="evidence" value="ECO:0007669"/>
    <property type="project" value="InterPro"/>
</dbReference>
<evidence type="ECO:0000313" key="16">
    <source>
        <dbReference type="EMBL" id="KAI9184939.1"/>
    </source>
</evidence>
<dbReference type="InterPro" id="IPR027417">
    <property type="entry name" value="P-loop_NTPase"/>
</dbReference>
<dbReference type="EMBL" id="JAJSOW010000100">
    <property type="protein sequence ID" value="KAI9184939.1"/>
    <property type="molecule type" value="Genomic_DNA"/>
</dbReference>
<evidence type="ECO:0000256" key="6">
    <source>
        <dbReference type="ARBA" id="ARBA00022741"/>
    </source>
</evidence>
<feature type="transmembrane region" description="Helical" evidence="13">
    <location>
        <begin position="36"/>
        <end position="57"/>
    </location>
</feature>
<dbReference type="PANTHER" id="PTHR24223">
    <property type="entry name" value="ATP-BINDING CASSETTE SUB-FAMILY C"/>
    <property type="match status" value="1"/>
</dbReference>
<dbReference type="FunFam" id="1.20.1560.10:FF:000300">
    <property type="entry name" value="Putative MRP-like ABC transporter"/>
    <property type="match status" value="1"/>
</dbReference>
<comment type="caution">
    <text evidence="16">The sequence shown here is derived from an EMBL/GenBank/DDBJ whole genome shotgun (WGS) entry which is preliminary data.</text>
</comment>
<dbReference type="CDD" id="cd18580">
    <property type="entry name" value="ABC_6TM_ABCC_D2"/>
    <property type="match status" value="1"/>
</dbReference>
<feature type="domain" description="ABC transmembrane type-1" evidence="15">
    <location>
        <begin position="551"/>
        <end position="776"/>
    </location>
</feature>
<evidence type="ECO:0000256" key="2">
    <source>
        <dbReference type="ARBA" id="ARBA00009726"/>
    </source>
</evidence>
<evidence type="ECO:0000256" key="11">
    <source>
        <dbReference type="ARBA" id="ARBA00034018"/>
    </source>
</evidence>
<evidence type="ECO:0000256" key="4">
    <source>
        <dbReference type="ARBA" id="ARBA00022448"/>
    </source>
</evidence>
<keyword evidence="7" id="KW-0067">ATP-binding</keyword>
<protein>
    <recommendedName>
        <fullName evidence="3">ABC-type xenobiotic transporter</fullName>
        <ecNumber evidence="3">7.6.2.2</ecNumber>
    </recommendedName>
</protein>
<dbReference type="FunFam" id="3.40.50.300:FF:000169">
    <property type="entry name" value="ABC transporter C family member 3"/>
    <property type="match status" value="1"/>
</dbReference>
<reference evidence="16" key="1">
    <citation type="journal article" date="2022" name="Plant J.">
        <title>Strategies of tolerance reflected in two North American maple genomes.</title>
        <authorList>
            <person name="McEvoy S.L."/>
            <person name="Sezen U.U."/>
            <person name="Trouern-Trend A."/>
            <person name="McMahon S.M."/>
            <person name="Schaberg P.G."/>
            <person name="Yang J."/>
            <person name="Wegrzyn J.L."/>
            <person name="Swenson N.G."/>
        </authorList>
    </citation>
    <scope>NUCLEOTIDE SEQUENCE</scope>
    <source>
        <strain evidence="16">91603</strain>
    </source>
</reference>
<evidence type="ECO:0000256" key="12">
    <source>
        <dbReference type="SAM" id="MobiDB-lite"/>
    </source>
</evidence>
<dbReference type="PROSITE" id="PS50929">
    <property type="entry name" value="ABC_TM1F"/>
    <property type="match status" value="2"/>
</dbReference>
<dbReference type="CDD" id="cd18579">
    <property type="entry name" value="ABC_6TM_ABCC_D1"/>
    <property type="match status" value="1"/>
</dbReference>
<evidence type="ECO:0000313" key="17">
    <source>
        <dbReference type="Proteomes" id="UP001064489"/>
    </source>
</evidence>
<dbReference type="SUPFAM" id="SSF52540">
    <property type="entry name" value="P-loop containing nucleoside triphosphate hydrolases"/>
    <property type="match status" value="2"/>
</dbReference>
<evidence type="ECO:0000256" key="1">
    <source>
        <dbReference type="ARBA" id="ARBA00004141"/>
    </source>
</evidence>
<gene>
    <name evidence="16" type="ORF">LWI28_002654</name>
</gene>
<sequence>MVYNKSLTLSCQANQGHTSGEIINFMTVDAERVGDFSLYMHDSWMVIVQVVLAMLILYKNLGLASIATLLVTIIVMLVNFPLGRLQKKFQEKLMKSKDKRMKSTSEILRNMRILKLQGWEMKFLSKIIELTESETGWLKKYVYTSVITTFVFLSAPTFVSVASFGACMLLGIPLESGKILSALATFRILKQPIYILPNTISMIIQTKVSLDRIASFLRLDDLQPDVVERQPRGSSDTAIEVVDGNFSWDNASSNPTLKDINLKVSHGMRVAVCGTVGSGKSSLLSCILGEVPKISGTLKLCGTKAYVAQSPWIQSGKIEDNILFGKEMDRERYDRVLEACSLKKDLEILSFGDQMIIGERGINLSGGQKQRIQIARALYQDADIYLLDDPFSAVDAHTGSHLFKEVLLGMLRSKTVIYVTHQVEFLPAADLILVMKDGKITQAGKYGDILNSGTDFMELVGAHKEALSTLDSIEGGPGSEKIRISEENGESSTNGIVEKEENKVSENGKSDEVTEHKAQFVQEEEREKGRVGFSVYWKYITTAYGGALVPFILLAQIIFQILQIGSNYWMAWATPVSKDTKPTVEGYTLILVYVALAIGSSFCILIKSTLLVTAGYKAATLLFNKMHSCIFRAPMSFFDATPSGRILNRQYYIPSARELSRLVGVCKAPVIQHFAETISGSTTIRSFDQEARFQDTNMKLMDGYSRPKFHVAGAMEWLCFRLDMLSIITFAFSLIFLISIPEGVIDPAIAGLAVTYGLNLNMFQAWVIWNICKLENKIISVERMQQYTSIPSEPPLVIEENRPDRCWPSHGEVDIRDLQVRYAPQMPLVLQGLTCTFSGGMKTGIVGRTGSGKSTLIQTFFRIVEPAAGQITIDGINILAIGLHDLRSRLSIIPQDPTMFDGTVRSNLDPLEEYTEDNIWEALDKCQLGDEVRKKEGKLDFKVTENGENWSMGQRQLVCLGRVLLKKSKVLVFDEATASVDTATDNLIQQTLRQHFTDCTIITIAHRITSVLDSDMVLLLSHGLIEEYDSPTKLLEDKSSSFAQLVVEYSTRSNSSFEE</sequence>
<comment type="similarity">
    <text evidence="2">Belongs to the ABC transporter superfamily. ABCC family. Conjugate transporter (TC 3.A.1.208) subfamily.</text>
</comment>
<dbReference type="CDD" id="cd03244">
    <property type="entry name" value="ABCC_MRP_domain2"/>
    <property type="match status" value="1"/>
</dbReference>
<feature type="transmembrane region" description="Helical" evidence="13">
    <location>
        <begin position="63"/>
        <end position="82"/>
    </location>
</feature>
<dbReference type="GO" id="GO:0016020">
    <property type="term" value="C:membrane"/>
    <property type="evidence" value="ECO:0007669"/>
    <property type="project" value="UniProtKB-SubCell"/>
</dbReference>
<evidence type="ECO:0000256" key="10">
    <source>
        <dbReference type="ARBA" id="ARBA00023136"/>
    </source>
</evidence>
<dbReference type="InterPro" id="IPR044746">
    <property type="entry name" value="ABCC_6TM_D1"/>
</dbReference>
<dbReference type="GO" id="GO:0005524">
    <property type="term" value="F:ATP binding"/>
    <property type="evidence" value="ECO:0007669"/>
    <property type="project" value="UniProtKB-KW"/>
</dbReference>
<feature type="transmembrane region" description="Helical" evidence="13">
    <location>
        <begin position="146"/>
        <end position="172"/>
    </location>
</feature>
<dbReference type="PANTHER" id="PTHR24223:SF181">
    <property type="entry name" value="ABC TRANSPORTER C FAMILY MEMBER 3"/>
    <property type="match status" value="1"/>
</dbReference>
<dbReference type="Pfam" id="PF00664">
    <property type="entry name" value="ABC_membrane"/>
    <property type="match status" value="3"/>
</dbReference>
<keyword evidence="8" id="KW-1278">Translocase</keyword>
<reference evidence="16" key="2">
    <citation type="submission" date="2023-02" db="EMBL/GenBank/DDBJ databases">
        <authorList>
            <person name="Swenson N.G."/>
            <person name="Wegrzyn J.L."/>
            <person name="Mcevoy S.L."/>
        </authorList>
    </citation>
    <scope>NUCLEOTIDE SEQUENCE</scope>
    <source>
        <strain evidence="16">91603</strain>
        <tissue evidence="16">Leaf</tissue>
    </source>
</reference>
<evidence type="ECO:0000256" key="9">
    <source>
        <dbReference type="ARBA" id="ARBA00022989"/>
    </source>
</evidence>
<comment type="catalytic activity">
    <reaction evidence="11">
        <text>ATP + H2O + xenobioticSide 1 = ADP + phosphate + xenobioticSide 2.</text>
        <dbReference type="EC" id="7.6.2.2"/>
    </reaction>
</comment>
<evidence type="ECO:0000259" key="15">
    <source>
        <dbReference type="PROSITE" id="PS50929"/>
    </source>
</evidence>
<keyword evidence="17" id="KW-1185">Reference proteome</keyword>
<dbReference type="AlphaFoldDB" id="A0AAD5NW97"/>
<feature type="region of interest" description="Disordered" evidence="12">
    <location>
        <begin position="478"/>
        <end position="516"/>
    </location>
</feature>
<feature type="domain" description="ABC transmembrane type-1" evidence="15">
    <location>
        <begin position="1"/>
        <end position="205"/>
    </location>
</feature>
<keyword evidence="10 13" id="KW-0472">Membrane</keyword>
<organism evidence="16 17">
    <name type="scientific">Acer negundo</name>
    <name type="common">Box elder</name>
    <dbReference type="NCBI Taxonomy" id="4023"/>
    <lineage>
        <taxon>Eukaryota</taxon>
        <taxon>Viridiplantae</taxon>
        <taxon>Streptophyta</taxon>
        <taxon>Embryophyta</taxon>
        <taxon>Tracheophyta</taxon>
        <taxon>Spermatophyta</taxon>
        <taxon>Magnoliopsida</taxon>
        <taxon>eudicotyledons</taxon>
        <taxon>Gunneridae</taxon>
        <taxon>Pentapetalae</taxon>
        <taxon>rosids</taxon>
        <taxon>malvids</taxon>
        <taxon>Sapindales</taxon>
        <taxon>Sapindaceae</taxon>
        <taxon>Hippocastanoideae</taxon>
        <taxon>Acereae</taxon>
        <taxon>Acer</taxon>
    </lineage>
</organism>
<evidence type="ECO:0000256" key="5">
    <source>
        <dbReference type="ARBA" id="ARBA00022692"/>
    </source>
</evidence>
<evidence type="ECO:0000256" key="3">
    <source>
        <dbReference type="ARBA" id="ARBA00012191"/>
    </source>
</evidence>
<feature type="domain" description="ABC transporter" evidence="14">
    <location>
        <begin position="815"/>
        <end position="1047"/>
    </location>
</feature>
<dbReference type="GO" id="GO:0008559">
    <property type="term" value="F:ABC-type xenobiotic transporter activity"/>
    <property type="evidence" value="ECO:0007669"/>
    <property type="project" value="UniProtKB-EC"/>
</dbReference>
<dbReference type="CDD" id="cd03250">
    <property type="entry name" value="ABCC_MRP_domain1"/>
    <property type="match status" value="1"/>
</dbReference>
<keyword evidence="4" id="KW-0813">Transport</keyword>
<keyword evidence="6" id="KW-0547">Nucleotide-binding</keyword>
<evidence type="ECO:0000256" key="13">
    <source>
        <dbReference type="SAM" id="Phobius"/>
    </source>
</evidence>
<dbReference type="InterPro" id="IPR036640">
    <property type="entry name" value="ABC1_TM_sf"/>
</dbReference>
<dbReference type="InterPro" id="IPR044726">
    <property type="entry name" value="ABCC_6TM_D2"/>
</dbReference>
<dbReference type="InterPro" id="IPR050173">
    <property type="entry name" value="ABC_transporter_C-like"/>
</dbReference>
<feature type="compositionally biased region" description="Basic and acidic residues" evidence="12">
    <location>
        <begin position="497"/>
        <end position="516"/>
    </location>
</feature>
<dbReference type="FunFam" id="3.40.50.300:FF:000508">
    <property type="entry name" value="ABC transporter C family member 5"/>
    <property type="match status" value="1"/>
</dbReference>
<evidence type="ECO:0000256" key="7">
    <source>
        <dbReference type="ARBA" id="ARBA00022840"/>
    </source>
</evidence>
<dbReference type="Proteomes" id="UP001064489">
    <property type="component" value="Chromosome 3"/>
</dbReference>
<dbReference type="InterPro" id="IPR003593">
    <property type="entry name" value="AAA+_ATPase"/>
</dbReference>